<evidence type="ECO:0000256" key="1">
    <source>
        <dbReference type="ARBA" id="ARBA00023172"/>
    </source>
</evidence>
<evidence type="ECO:0000313" key="2">
    <source>
        <dbReference type="EMBL" id="KXA95549.1"/>
    </source>
</evidence>
<keyword evidence="1" id="KW-0233">DNA recombination</keyword>
<dbReference type="AlphaFoldDB" id="A0A133UMZ3"/>
<protein>
    <recommendedName>
        <fullName evidence="4">Tyr recombinase domain-containing protein</fullName>
    </recommendedName>
</protein>
<evidence type="ECO:0008006" key="4">
    <source>
        <dbReference type="Google" id="ProtNLM"/>
    </source>
</evidence>
<dbReference type="Gene3D" id="1.10.443.10">
    <property type="entry name" value="Intergrase catalytic core"/>
    <property type="match status" value="1"/>
</dbReference>
<organism evidence="2 3">
    <name type="scientific">candidate division MSBL1 archaeon SCGC-AAA259E19</name>
    <dbReference type="NCBI Taxonomy" id="1698264"/>
    <lineage>
        <taxon>Archaea</taxon>
        <taxon>Methanobacteriati</taxon>
        <taxon>Methanobacteriota</taxon>
        <taxon>candidate division MSBL1</taxon>
    </lineage>
</organism>
<sequence>MKAKDSIPDPSKLEDRGKRELAKILKDVKRNHSDWNFDRATEIINEVRKEKSDLMEESQAQMMWRSYRILEMIGVRDQYGEQAWRDLKSKMAEKGWTKNYRRFNYYVFKALAKVIGTTWPDIDPPEKPDERELQKSMLDTDTIRRAIRRREMLKDERKHGEREVFCLALSTIYGVRQVEIRRMQPEHIDRENHLLRIYTAKGNPRKWHIIPEPVRDAIEDFSIEAHLPRTRQGFYYIFHRIFDPVSEEVRNSTDYNKPGPGPYGFHSVRRRLLTRLGMLKDEDGERQFEKQEIIRFMRWTEPSESMYGTYFNPPEEWKKEDQLALDRKIFKHHPLLDAWRD</sequence>
<dbReference type="InterPro" id="IPR011010">
    <property type="entry name" value="DNA_brk_join_enz"/>
</dbReference>
<comment type="caution">
    <text evidence="2">The sequence shown here is derived from an EMBL/GenBank/DDBJ whole genome shotgun (WGS) entry which is preliminary data.</text>
</comment>
<dbReference type="GO" id="GO:0015074">
    <property type="term" value="P:DNA integration"/>
    <property type="evidence" value="ECO:0007669"/>
    <property type="project" value="InterPro"/>
</dbReference>
<gene>
    <name evidence="2" type="ORF">AKJ65_01510</name>
</gene>
<evidence type="ECO:0000313" key="3">
    <source>
        <dbReference type="Proteomes" id="UP000070284"/>
    </source>
</evidence>
<dbReference type="SUPFAM" id="SSF56349">
    <property type="entry name" value="DNA breaking-rejoining enzymes"/>
    <property type="match status" value="1"/>
</dbReference>
<dbReference type="GO" id="GO:0003677">
    <property type="term" value="F:DNA binding"/>
    <property type="evidence" value="ECO:0007669"/>
    <property type="project" value="InterPro"/>
</dbReference>
<proteinExistence type="predicted"/>
<keyword evidence="3" id="KW-1185">Reference proteome</keyword>
<reference evidence="2 3" key="1">
    <citation type="journal article" date="2016" name="Sci. Rep.">
        <title>Metabolic traits of an uncultured archaeal lineage -MSBL1- from brine pools of the Red Sea.</title>
        <authorList>
            <person name="Mwirichia R."/>
            <person name="Alam I."/>
            <person name="Rashid M."/>
            <person name="Vinu M."/>
            <person name="Ba-Alawi W."/>
            <person name="Anthony Kamau A."/>
            <person name="Kamanda Ngugi D."/>
            <person name="Goker M."/>
            <person name="Klenk H.P."/>
            <person name="Bajic V."/>
            <person name="Stingl U."/>
        </authorList>
    </citation>
    <scope>NUCLEOTIDE SEQUENCE [LARGE SCALE GENOMIC DNA]</scope>
    <source>
        <strain evidence="2">SCGC-AAA259E19</strain>
    </source>
</reference>
<accession>A0A133UMZ3</accession>
<dbReference type="EMBL" id="LHXO01000012">
    <property type="protein sequence ID" value="KXA95549.1"/>
    <property type="molecule type" value="Genomic_DNA"/>
</dbReference>
<name>A0A133UMZ3_9EURY</name>
<dbReference type="InterPro" id="IPR013762">
    <property type="entry name" value="Integrase-like_cat_sf"/>
</dbReference>
<dbReference type="GO" id="GO:0006310">
    <property type="term" value="P:DNA recombination"/>
    <property type="evidence" value="ECO:0007669"/>
    <property type="project" value="UniProtKB-KW"/>
</dbReference>
<dbReference type="Proteomes" id="UP000070284">
    <property type="component" value="Unassembled WGS sequence"/>
</dbReference>